<sequence>MNIETARRTASSPDAYRRFAGQAGLSFAEFTGDVEQGGLNAAVRRRACRAAQPLPSCSSAAILARRLPAA</sequence>
<keyword evidence="2" id="KW-1185">Reference proteome</keyword>
<name>A0A1H2LD39_9ACTN</name>
<dbReference type="Proteomes" id="UP000182977">
    <property type="component" value="Chromosome I"/>
</dbReference>
<dbReference type="RefSeq" id="WP_046772016.1">
    <property type="nucleotide sequence ID" value="NZ_LBMC01000054.1"/>
</dbReference>
<evidence type="ECO:0000313" key="1">
    <source>
        <dbReference type="EMBL" id="SDU78950.1"/>
    </source>
</evidence>
<evidence type="ECO:0000313" key="2">
    <source>
        <dbReference type="Proteomes" id="UP000182977"/>
    </source>
</evidence>
<protein>
    <submittedName>
        <fullName evidence="1">Uncharacterized protein</fullName>
    </submittedName>
</protein>
<proteinExistence type="predicted"/>
<dbReference type="EMBL" id="LT629791">
    <property type="protein sequence ID" value="SDU78950.1"/>
    <property type="molecule type" value="Genomic_DNA"/>
</dbReference>
<gene>
    <name evidence="1" type="ORF">SAMN04488563_5898</name>
</gene>
<accession>A0A1H2LD39</accession>
<dbReference type="AlphaFoldDB" id="A0A1H2LD39"/>
<organism evidence="1 2">
    <name type="scientific">Jiangella alkaliphila</name>
    <dbReference type="NCBI Taxonomy" id="419479"/>
    <lineage>
        <taxon>Bacteria</taxon>
        <taxon>Bacillati</taxon>
        <taxon>Actinomycetota</taxon>
        <taxon>Actinomycetes</taxon>
        <taxon>Jiangellales</taxon>
        <taxon>Jiangellaceae</taxon>
        <taxon>Jiangella</taxon>
    </lineage>
</organism>
<reference evidence="2" key="1">
    <citation type="submission" date="2016-10" db="EMBL/GenBank/DDBJ databases">
        <authorList>
            <person name="Varghese N."/>
            <person name="Submissions S."/>
        </authorList>
    </citation>
    <scope>NUCLEOTIDE SEQUENCE [LARGE SCALE GENOMIC DNA]</scope>
    <source>
        <strain evidence="2">DSM 45079</strain>
    </source>
</reference>